<proteinExistence type="predicted"/>
<dbReference type="EMBL" id="MT142237">
    <property type="protein sequence ID" value="QJA76675.1"/>
    <property type="molecule type" value="Genomic_DNA"/>
</dbReference>
<name>A0A6M3K6D8_9ZZZZ</name>
<protein>
    <submittedName>
        <fullName evidence="2">Uncharacterized protein</fullName>
    </submittedName>
</protein>
<feature type="region of interest" description="Disordered" evidence="1">
    <location>
        <begin position="87"/>
        <end position="113"/>
    </location>
</feature>
<feature type="compositionally biased region" description="Basic and acidic residues" evidence="1">
    <location>
        <begin position="243"/>
        <end position="254"/>
    </location>
</feature>
<reference evidence="2" key="1">
    <citation type="submission" date="2020-03" db="EMBL/GenBank/DDBJ databases">
        <title>The deep terrestrial virosphere.</title>
        <authorList>
            <person name="Holmfeldt K."/>
            <person name="Nilsson E."/>
            <person name="Simone D."/>
            <person name="Lopez-Fernandez M."/>
            <person name="Wu X."/>
            <person name="de Brujin I."/>
            <person name="Lundin D."/>
            <person name="Andersson A."/>
            <person name="Bertilsson S."/>
            <person name="Dopson M."/>
        </authorList>
    </citation>
    <scope>NUCLEOTIDE SEQUENCE</scope>
    <source>
        <strain evidence="2">MM415A01465</strain>
    </source>
</reference>
<feature type="region of interest" description="Disordered" evidence="1">
    <location>
        <begin position="231"/>
        <end position="254"/>
    </location>
</feature>
<feature type="compositionally biased region" description="Basic and acidic residues" evidence="1">
    <location>
        <begin position="87"/>
        <end position="101"/>
    </location>
</feature>
<sequence>MADKNGQGGPADGQGVKVGDKVYTADDVNNLLSQAEAATKKSQVYSKFEDYVNRYGLEPDEFLDQVDGSFSVVSNLLKEGVIDEKGNIVEKKKPDTKKPEGEPGGDDLSKLLSGDTSGLKGEEKIAAIVAKATAGIKDEFSKQVKDLADVQTSMIRSSYEDKLRTKYPHFKTDDVHRVFALAMNDKRKSFWEHAEMVAEDRKGQMTELEKQFAEKYGIDLEKFNENKLKEQAGKGGGSMLIPEGKKISFRGNRDKDKTVEPVELTREFFKQNA</sequence>
<evidence type="ECO:0000313" key="2">
    <source>
        <dbReference type="EMBL" id="QJA76675.1"/>
    </source>
</evidence>
<dbReference type="AlphaFoldDB" id="A0A6M3K6D8"/>
<gene>
    <name evidence="2" type="ORF">MM415A01465_0002</name>
</gene>
<evidence type="ECO:0000256" key="1">
    <source>
        <dbReference type="SAM" id="MobiDB-lite"/>
    </source>
</evidence>
<accession>A0A6M3K6D8</accession>
<organism evidence="2">
    <name type="scientific">viral metagenome</name>
    <dbReference type="NCBI Taxonomy" id="1070528"/>
    <lineage>
        <taxon>unclassified sequences</taxon>
        <taxon>metagenomes</taxon>
        <taxon>organismal metagenomes</taxon>
    </lineage>
</organism>